<dbReference type="Proteomes" id="UP000186364">
    <property type="component" value="Unassembled WGS sequence"/>
</dbReference>
<evidence type="ECO:0000313" key="2">
    <source>
        <dbReference type="Proteomes" id="UP000186364"/>
    </source>
</evidence>
<keyword evidence="2" id="KW-1185">Reference proteome</keyword>
<comment type="caution">
    <text evidence="1">The sequence shown here is derived from an EMBL/GenBank/DDBJ whole genome shotgun (WGS) entry which is preliminary data.</text>
</comment>
<dbReference type="RefSeq" id="WP_075628774.1">
    <property type="nucleotide sequence ID" value="NZ_FOAM01000017.1"/>
</dbReference>
<dbReference type="OrthoDB" id="8304384at2"/>
<accession>A0A1Q9AU51</accession>
<dbReference type="InterPro" id="IPR017042">
    <property type="entry name" value="UCP036055"/>
</dbReference>
<reference evidence="1 2" key="1">
    <citation type="submission" date="2016-09" db="EMBL/GenBank/DDBJ databases">
        <title>Rhizobium sp. nov., a novel species isolated from the rice rhizosphere.</title>
        <authorList>
            <person name="Zhao J."/>
            <person name="Zhang X."/>
        </authorList>
    </citation>
    <scope>NUCLEOTIDE SEQUENCE [LARGE SCALE GENOMIC DNA]</scope>
    <source>
        <strain evidence="1 2">1.7048</strain>
    </source>
</reference>
<dbReference type="AlphaFoldDB" id="A0A1Q9AU51"/>
<organism evidence="1 2">
    <name type="scientific">Xaviernesmea oryzae</name>
    <dbReference type="NCBI Taxonomy" id="464029"/>
    <lineage>
        <taxon>Bacteria</taxon>
        <taxon>Pseudomonadati</taxon>
        <taxon>Pseudomonadota</taxon>
        <taxon>Alphaproteobacteria</taxon>
        <taxon>Hyphomicrobiales</taxon>
        <taxon>Rhizobiaceae</taxon>
        <taxon>Rhizobium/Agrobacterium group</taxon>
        <taxon>Xaviernesmea</taxon>
    </lineage>
</organism>
<sequence>MSAPLIFDTAPLGALVRYFDGTPRPPARFTKKLAAWRQRNGVGRLVRKQPARERSTYVSPPSFTLHEGDFGDAGVIIVTVSRSFPLDSDLQFELVEHPPVGAVRILQDIGDGYELLHLAESREAADLWLAKNRYSRARIEEVSADEIAADTVEGRRAA</sequence>
<gene>
    <name evidence="1" type="ORF">BJF93_23250</name>
</gene>
<dbReference type="PIRSF" id="PIRSF036055">
    <property type="entry name" value="UCP036055"/>
    <property type="match status" value="1"/>
</dbReference>
<evidence type="ECO:0000313" key="1">
    <source>
        <dbReference type="EMBL" id="OLP58939.1"/>
    </source>
</evidence>
<name>A0A1Q9AU51_9HYPH</name>
<protein>
    <submittedName>
        <fullName evidence="1">Uncharacterized protein</fullName>
    </submittedName>
</protein>
<proteinExistence type="predicted"/>
<dbReference type="EMBL" id="MKIP01000054">
    <property type="protein sequence ID" value="OLP58939.1"/>
    <property type="molecule type" value="Genomic_DNA"/>
</dbReference>